<accession>A0A143BI44</accession>
<dbReference type="eggNOG" id="COG3292">
    <property type="taxonomic scope" value="Bacteria"/>
</dbReference>
<feature type="signal peptide" evidence="1">
    <location>
        <begin position="1"/>
        <end position="25"/>
    </location>
</feature>
<dbReference type="InterPro" id="IPR015943">
    <property type="entry name" value="WD40/YVTN_repeat-like_dom_sf"/>
</dbReference>
<evidence type="ECO:0000313" key="3">
    <source>
        <dbReference type="Proteomes" id="UP000076404"/>
    </source>
</evidence>
<dbReference type="Gene3D" id="2.130.10.10">
    <property type="entry name" value="YVTN repeat-like/Quinoprotein amine dehydrogenase"/>
    <property type="match status" value="1"/>
</dbReference>
<organism evidence="2 3">
    <name type="scientific">Gemmatimonas phototrophica</name>
    <dbReference type="NCBI Taxonomy" id="1379270"/>
    <lineage>
        <taxon>Bacteria</taxon>
        <taxon>Pseudomonadati</taxon>
        <taxon>Gemmatimonadota</taxon>
        <taxon>Gemmatimonadia</taxon>
        <taxon>Gemmatimonadales</taxon>
        <taxon>Gemmatimonadaceae</taxon>
        <taxon>Gemmatimonas</taxon>
    </lineage>
</organism>
<reference evidence="2 3" key="2">
    <citation type="journal article" date="2016" name="Environ. Microbiol. Rep.">
        <title>Metagenomic evidence for the presence of phototrophic Gemmatimonadetes bacteria in diverse environments.</title>
        <authorList>
            <person name="Zeng Y."/>
            <person name="Baumbach J."/>
            <person name="Barbosa E.G."/>
            <person name="Azevedo V."/>
            <person name="Zhang C."/>
            <person name="Koblizek M."/>
        </authorList>
    </citation>
    <scope>NUCLEOTIDE SEQUENCE [LARGE SCALE GENOMIC DNA]</scope>
    <source>
        <strain evidence="2 3">AP64</strain>
    </source>
</reference>
<name>A0A143BI44_9BACT</name>
<keyword evidence="3" id="KW-1185">Reference proteome</keyword>
<gene>
    <name evidence="2" type="ORF">GEMMAAP_07335</name>
</gene>
<protein>
    <recommendedName>
        <fullName evidence="4">Lipoprotein LpqB beta-propeller domain-containing protein</fullName>
    </recommendedName>
</protein>
<dbReference type="KEGG" id="gph:GEMMAAP_07335"/>
<sequence>MPIPLRFAPLCALLAVSCAPLPPGAGGSAMGNTGSGSYARQDERLRIGSYSVVQGVAVSRRYVFAASSGGIAIYDRFQERWLPPLTRDLGIAEQQITVMAGDPVEDALWLGVPGGVLMYRPLTEQLQRSIITGVPQVIAFDRSGTGDALVRSGGQWTRVSRVGITTPMSGAPAAAQTIVPRTLGDLYAQYPTLRTQPQMLVRAQQANRPLRPFGLLAGAASPDRLSEVWLGTDGDGLFRLDPNFLQGTSLPYGLLEPGVGALAPAANGVWMAGLGQSERRGGLTFATSDLQRWRWIEGTIAVPMIGVRTYAMATRAERAWLGTDRGLVRVRLDGSNEITSWTLLDGLADERVLAVAPRGDGVWAGTLRGLVYVNDTSDSKAPRTRGIGAQLLNNTPVYALQFTGDTLWVGTDAGLLAIPSPNTAAGGSLMRPDGADPALRRAIRSLAWSDTVLLAATDDAVLALAPKGGVEPTRVRALDVLQVGRPLRVAIDERAMWLTGTDGVIMQSRVSGAVRVLRVPVDLPGPVLDVLAQRDWLFLATPQGLVRYRRTADGLVP</sequence>
<keyword evidence="1" id="KW-0732">Signal</keyword>
<dbReference type="SUPFAM" id="SSF50998">
    <property type="entry name" value="Quinoprotein alcohol dehydrogenase-like"/>
    <property type="match status" value="1"/>
</dbReference>
<dbReference type="RefSeq" id="WP_026850460.1">
    <property type="nucleotide sequence ID" value="NZ_CP011454.1"/>
</dbReference>
<evidence type="ECO:0008006" key="4">
    <source>
        <dbReference type="Google" id="ProtNLM"/>
    </source>
</evidence>
<evidence type="ECO:0000313" key="2">
    <source>
        <dbReference type="EMBL" id="AMW04706.1"/>
    </source>
</evidence>
<dbReference type="OrthoDB" id="569315at2"/>
<proteinExistence type="predicted"/>
<dbReference type="PROSITE" id="PS51257">
    <property type="entry name" value="PROKAR_LIPOPROTEIN"/>
    <property type="match status" value="1"/>
</dbReference>
<dbReference type="InterPro" id="IPR011047">
    <property type="entry name" value="Quinoprotein_ADH-like_sf"/>
</dbReference>
<dbReference type="Proteomes" id="UP000076404">
    <property type="component" value="Chromosome"/>
</dbReference>
<dbReference type="AlphaFoldDB" id="A0A143BI44"/>
<feature type="chain" id="PRO_5007506435" description="Lipoprotein LpqB beta-propeller domain-containing protein" evidence="1">
    <location>
        <begin position="26"/>
        <end position="557"/>
    </location>
</feature>
<dbReference type="EMBL" id="CP011454">
    <property type="protein sequence ID" value="AMW04706.1"/>
    <property type="molecule type" value="Genomic_DNA"/>
</dbReference>
<reference evidence="2 3" key="1">
    <citation type="journal article" date="2014" name="Proc. Natl. Acad. Sci. U.S.A.">
        <title>Functional type 2 photosynthetic reaction centers found in the rare bacterial phylum Gemmatimonadetes.</title>
        <authorList>
            <person name="Zeng Y."/>
            <person name="Feng F."/>
            <person name="Medova H."/>
            <person name="Dean J."/>
            <person name="Koblizek M."/>
        </authorList>
    </citation>
    <scope>NUCLEOTIDE SEQUENCE [LARGE SCALE GENOMIC DNA]</scope>
    <source>
        <strain evidence="2 3">AP64</strain>
    </source>
</reference>
<evidence type="ECO:0000256" key="1">
    <source>
        <dbReference type="SAM" id="SignalP"/>
    </source>
</evidence>
<dbReference type="STRING" id="1379270.GEMMAAP_07335"/>